<reference evidence="1 2" key="1">
    <citation type="submission" date="2014-09" db="EMBL/GenBank/DDBJ databases">
        <title>Sporocytophaga myxococcoides PG-01 genome sequencing.</title>
        <authorList>
            <person name="Liu L."/>
            <person name="Gao P.J."/>
            <person name="Chen G.J."/>
            <person name="Wang L.S."/>
        </authorList>
    </citation>
    <scope>NUCLEOTIDE SEQUENCE [LARGE SCALE GENOMIC DNA]</scope>
    <source>
        <strain evidence="1 2">PG-01</strain>
    </source>
</reference>
<evidence type="ECO:0000313" key="2">
    <source>
        <dbReference type="Proteomes" id="UP000030185"/>
    </source>
</evidence>
<proteinExistence type="predicted"/>
<dbReference type="eggNOG" id="ENOG502ZGJQ">
    <property type="taxonomic scope" value="Bacteria"/>
</dbReference>
<dbReference type="RefSeq" id="WP_045465950.1">
    <property type="nucleotide sequence ID" value="NZ_BBLT01000007.1"/>
</dbReference>
<sequence>MNATINFELIKTEAPNAWKDFDGFYSQNFNKLHFLNGISFELLPFEMQLGILLKYFTENAVEVDICNNDFNMLPETFNDTFRTYEKVIAHYS</sequence>
<protein>
    <submittedName>
        <fullName evidence="1">Uncharacterized protein</fullName>
    </submittedName>
</protein>
<keyword evidence="2" id="KW-1185">Reference proteome</keyword>
<gene>
    <name evidence="1" type="ORF">MYP_3526</name>
</gene>
<organism evidence="1 2">
    <name type="scientific">Sporocytophaga myxococcoides</name>
    <dbReference type="NCBI Taxonomy" id="153721"/>
    <lineage>
        <taxon>Bacteria</taxon>
        <taxon>Pseudomonadati</taxon>
        <taxon>Bacteroidota</taxon>
        <taxon>Cytophagia</taxon>
        <taxon>Cytophagales</taxon>
        <taxon>Cytophagaceae</taxon>
        <taxon>Sporocytophaga</taxon>
    </lineage>
</organism>
<accession>A0A098LIU3</accession>
<dbReference type="AlphaFoldDB" id="A0A098LIU3"/>
<dbReference type="Proteomes" id="UP000030185">
    <property type="component" value="Unassembled WGS sequence"/>
</dbReference>
<comment type="caution">
    <text evidence="1">The sequence shown here is derived from an EMBL/GenBank/DDBJ whole genome shotgun (WGS) entry which is preliminary data.</text>
</comment>
<dbReference type="EMBL" id="BBLT01000007">
    <property type="protein sequence ID" value="GAL86297.1"/>
    <property type="molecule type" value="Genomic_DNA"/>
</dbReference>
<evidence type="ECO:0000313" key="1">
    <source>
        <dbReference type="EMBL" id="GAL86297.1"/>
    </source>
</evidence>
<name>A0A098LIU3_9BACT</name>
<dbReference type="OrthoDB" id="9786071at2"/>